<dbReference type="Proteomes" id="UP001066276">
    <property type="component" value="Chromosome 1_2"/>
</dbReference>
<evidence type="ECO:0000256" key="1">
    <source>
        <dbReference type="SAM" id="MobiDB-lite"/>
    </source>
</evidence>
<name>A0AAV7WC56_PLEWA</name>
<comment type="caution">
    <text evidence="2">The sequence shown here is derived from an EMBL/GenBank/DDBJ whole genome shotgun (WGS) entry which is preliminary data.</text>
</comment>
<sequence length="113" mass="12511">METWDAAEQCVDDDWSSTGTARIEGEQKDVMTWLTPGDKRRPRRLHRIKPARAQAAKESADAVLEALQLTLNCFHVLDDRLARDQGSEKDTPASSQTSEEDGPALTPCTADDL</sequence>
<dbReference type="EMBL" id="JANPWB010000002">
    <property type="protein sequence ID" value="KAJ1211624.1"/>
    <property type="molecule type" value="Genomic_DNA"/>
</dbReference>
<accession>A0AAV7WC56</accession>
<reference evidence="2" key="1">
    <citation type="journal article" date="2022" name="bioRxiv">
        <title>Sequencing and chromosome-scale assembly of the giantPleurodeles waltlgenome.</title>
        <authorList>
            <person name="Brown T."/>
            <person name="Elewa A."/>
            <person name="Iarovenko S."/>
            <person name="Subramanian E."/>
            <person name="Araus A.J."/>
            <person name="Petzold A."/>
            <person name="Susuki M."/>
            <person name="Suzuki K.-i.T."/>
            <person name="Hayashi T."/>
            <person name="Toyoda A."/>
            <person name="Oliveira C."/>
            <person name="Osipova E."/>
            <person name="Leigh N.D."/>
            <person name="Simon A."/>
            <person name="Yun M.H."/>
        </authorList>
    </citation>
    <scope>NUCLEOTIDE SEQUENCE</scope>
    <source>
        <strain evidence="2">20211129_DDA</strain>
        <tissue evidence="2">Liver</tissue>
    </source>
</reference>
<keyword evidence="3" id="KW-1185">Reference proteome</keyword>
<protein>
    <submittedName>
        <fullName evidence="2">Uncharacterized protein</fullName>
    </submittedName>
</protein>
<dbReference type="AlphaFoldDB" id="A0AAV7WC56"/>
<organism evidence="2 3">
    <name type="scientific">Pleurodeles waltl</name>
    <name type="common">Iberian ribbed newt</name>
    <dbReference type="NCBI Taxonomy" id="8319"/>
    <lineage>
        <taxon>Eukaryota</taxon>
        <taxon>Metazoa</taxon>
        <taxon>Chordata</taxon>
        <taxon>Craniata</taxon>
        <taxon>Vertebrata</taxon>
        <taxon>Euteleostomi</taxon>
        <taxon>Amphibia</taxon>
        <taxon>Batrachia</taxon>
        <taxon>Caudata</taxon>
        <taxon>Salamandroidea</taxon>
        <taxon>Salamandridae</taxon>
        <taxon>Pleurodelinae</taxon>
        <taxon>Pleurodeles</taxon>
    </lineage>
</organism>
<evidence type="ECO:0000313" key="2">
    <source>
        <dbReference type="EMBL" id="KAJ1211624.1"/>
    </source>
</evidence>
<proteinExistence type="predicted"/>
<evidence type="ECO:0000313" key="3">
    <source>
        <dbReference type="Proteomes" id="UP001066276"/>
    </source>
</evidence>
<feature type="region of interest" description="Disordered" evidence="1">
    <location>
        <begin position="83"/>
        <end position="113"/>
    </location>
</feature>
<gene>
    <name evidence="2" type="ORF">NDU88_006982</name>
</gene>